<name>A0A497YHX4_9BACL</name>
<protein>
    <submittedName>
        <fullName evidence="1">Uncharacterized protein</fullName>
    </submittedName>
</protein>
<dbReference type="EMBL" id="RCCP01000002">
    <property type="protein sequence ID" value="RLJ87242.1"/>
    <property type="molecule type" value="Genomic_DNA"/>
</dbReference>
<reference evidence="1 2" key="1">
    <citation type="submission" date="2018-10" db="EMBL/GenBank/DDBJ databases">
        <title>Genomic Encyclopedia of Type Strains, Phase IV (KMG-IV): sequencing the most valuable type-strain genomes for metagenomic binning, comparative biology and taxonomic classification.</title>
        <authorList>
            <person name="Goeker M."/>
        </authorList>
    </citation>
    <scope>NUCLEOTIDE SEQUENCE [LARGE SCALE GENOMIC DNA]</scope>
    <source>
        <strain evidence="1 2">DSM 20549</strain>
    </source>
</reference>
<evidence type="ECO:0000313" key="2">
    <source>
        <dbReference type="Proteomes" id="UP000280791"/>
    </source>
</evidence>
<dbReference type="Proteomes" id="UP000280791">
    <property type="component" value="Unassembled WGS sequence"/>
</dbReference>
<gene>
    <name evidence="1" type="ORF">DFR62_2040</name>
</gene>
<dbReference type="AlphaFoldDB" id="A0A497YHX4"/>
<proteinExistence type="predicted"/>
<evidence type="ECO:0000313" key="1">
    <source>
        <dbReference type="EMBL" id="RLJ87242.1"/>
    </source>
</evidence>
<accession>A0A497YHX4</accession>
<keyword evidence="2" id="KW-1185">Reference proteome</keyword>
<comment type="caution">
    <text evidence="1">The sequence shown here is derived from an EMBL/GenBank/DDBJ whole genome shotgun (WGS) entry which is preliminary data.</text>
</comment>
<sequence>MNGFWGRFFVVELNFNHGLCINNRECGVWRLRFRGTLSGGLALSRFVTTFLQGLNCLAIPPGVGPFRSISVCKINHIVVLFRV</sequence>
<organism evidence="1 2">
    <name type="scientific">Planococcus citreus</name>
    <dbReference type="NCBI Taxonomy" id="1373"/>
    <lineage>
        <taxon>Bacteria</taxon>
        <taxon>Bacillati</taxon>
        <taxon>Bacillota</taxon>
        <taxon>Bacilli</taxon>
        <taxon>Bacillales</taxon>
        <taxon>Caryophanaceae</taxon>
        <taxon>Planococcus</taxon>
    </lineage>
</organism>